<dbReference type="SUPFAM" id="SSF55031">
    <property type="entry name" value="Bacterial exopeptidase dimerisation domain"/>
    <property type="match status" value="1"/>
</dbReference>
<feature type="compositionally biased region" description="Pro residues" evidence="2">
    <location>
        <begin position="539"/>
        <end position="569"/>
    </location>
</feature>
<feature type="region of interest" description="Disordered" evidence="2">
    <location>
        <begin position="439"/>
        <end position="613"/>
    </location>
</feature>
<dbReference type="AlphaFoldDB" id="A0A223SB25"/>
<dbReference type="PANTHER" id="PTHR11014:SF63">
    <property type="entry name" value="METALLOPEPTIDASE, PUTATIVE (AFU_ORTHOLOGUE AFUA_6G09600)-RELATED"/>
    <property type="match status" value="1"/>
</dbReference>
<dbReference type="InterPro" id="IPR011650">
    <property type="entry name" value="Peptidase_M20_dimer"/>
</dbReference>
<accession>A0A223SB25</accession>
<feature type="domain" description="Peptidase M20 dimerisation" evidence="3">
    <location>
        <begin position="196"/>
        <end position="289"/>
    </location>
</feature>
<feature type="compositionally biased region" description="Basic and acidic residues" evidence="2">
    <location>
        <begin position="604"/>
        <end position="613"/>
    </location>
</feature>
<organism evidence="4 5">
    <name type="scientific">Nocardiopsis gilva YIM 90087</name>
    <dbReference type="NCBI Taxonomy" id="1235441"/>
    <lineage>
        <taxon>Bacteria</taxon>
        <taxon>Bacillati</taxon>
        <taxon>Actinomycetota</taxon>
        <taxon>Actinomycetes</taxon>
        <taxon>Streptosporangiales</taxon>
        <taxon>Nocardiopsidaceae</taxon>
        <taxon>Nocardiopsis</taxon>
    </lineage>
</organism>
<dbReference type="SUPFAM" id="SSF53187">
    <property type="entry name" value="Zn-dependent exopeptidases"/>
    <property type="match status" value="1"/>
</dbReference>
<dbReference type="GO" id="GO:0050118">
    <property type="term" value="F:N-acetyldiaminopimelate deacetylase activity"/>
    <property type="evidence" value="ECO:0007669"/>
    <property type="project" value="UniProtKB-ARBA"/>
</dbReference>
<evidence type="ECO:0000313" key="5">
    <source>
        <dbReference type="Proteomes" id="UP000215005"/>
    </source>
</evidence>
<evidence type="ECO:0000256" key="1">
    <source>
        <dbReference type="ARBA" id="ARBA00022801"/>
    </source>
</evidence>
<dbReference type="Gene3D" id="3.40.630.10">
    <property type="entry name" value="Zn peptidases"/>
    <property type="match status" value="1"/>
</dbReference>
<gene>
    <name evidence="4" type="ORF">CDO52_23535</name>
</gene>
<dbReference type="KEGG" id="ngv:CDO52_23535"/>
<reference evidence="4 5" key="1">
    <citation type="submission" date="2017-08" db="EMBL/GenBank/DDBJ databases">
        <title>The complete genome sequence of Nocardiopsis gilva YIM 90087.</title>
        <authorList>
            <person name="Yin M."/>
            <person name="Tang S."/>
        </authorList>
    </citation>
    <scope>NUCLEOTIDE SEQUENCE [LARGE SCALE GENOMIC DNA]</scope>
    <source>
        <strain evidence="4 5">YIM 90087</strain>
    </source>
</reference>
<feature type="compositionally biased region" description="Low complexity" evidence="2">
    <location>
        <begin position="451"/>
        <end position="475"/>
    </location>
</feature>
<sequence length="613" mass="63969">MVMRLVDEIFPLVEGFYVDLHKNPELSHAEYRTANSVAEWLTRTGFEVHTGVGGTGVVGILRNGDGPTVMLRADMDALPMEEKTGLPYASTARGTDAEGGEVPIMHACGHDAHTACLVGAADLLAEARDHWRGTLMVVAQPAEETIEGAAAMVADGLYPRFGRPDVVLGQHIGPQPAGMVTHREGVLMAASEATSVRVFGSGGHASRPDATVDPVVIAANIITRLQTVVAREISPSEMAVVTVGMVRAGTKSNIIPDEAYLEINTRALNTLVADRLRTAIERIVRAEAAASGAPREPEITVMQQAGVTANDPDHTHDVAAAHRAYFGDGYVIDLPEPVTGSEDFGVFGLPGDPDPIPYVYWFVGATPHDVWAAAPGDTPYEKLAGVPSNHSPFFAPDREPTLRAGLAALTIGALTYLGRAEDDIVPTGAQQAFQVDGAQRPFAPDGAPAHEPSAPTVAEPAPVAAAEPSAPLVPSIAPESGLEGGTDGGVPDENIGESTQSADMDALLEETGEGRHQEDAEGSTRQANMAQLLADEAPAPSPAPPQGAPVAAPPPQGAPISAPPPPPGATPYVPGTYAPDDRPASGDASEPQPYEQQPEPGQDPPREEPPFRL</sequence>
<proteinExistence type="predicted"/>
<dbReference type="GO" id="GO:0019877">
    <property type="term" value="P:diaminopimelate biosynthetic process"/>
    <property type="evidence" value="ECO:0007669"/>
    <property type="project" value="UniProtKB-ARBA"/>
</dbReference>
<dbReference type="Proteomes" id="UP000215005">
    <property type="component" value="Chromosome"/>
</dbReference>
<dbReference type="Pfam" id="PF01546">
    <property type="entry name" value="Peptidase_M20"/>
    <property type="match status" value="1"/>
</dbReference>
<name>A0A223SB25_9ACTN</name>
<dbReference type="OrthoDB" id="9777385at2"/>
<dbReference type="InterPro" id="IPR017439">
    <property type="entry name" value="Amidohydrolase"/>
</dbReference>
<dbReference type="EMBL" id="CP022753">
    <property type="protein sequence ID" value="ASU85371.1"/>
    <property type="molecule type" value="Genomic_DNA"/>
</dbReference>
<dbReference type="InterPro" id="IPR002933">
    <property type="entry name" value="Peptidase_M20"/>
</dbReference>
<feature type="compositionally biased region" description="Low complexity" evidence="2">
    <location>
        <begin position="590"/>
        <end position="600"/>
    </location>
</feature>
<protein>
    <submittedName>
        <fullName evidence="4">Peptidase M20</fullName>
    </submittedName>
</protein>
<dbReference type="InterPro" id="IPR036264">
    <property type="entry name" value="Bact_exopeptidase_dim_dom"/>
</dbReference>
<dbReference type="PANTHER" id="PTHR11014">
    <property type="entry name" value="PEPTIDASE M20 FAMILY MEMBER"/>
    <property type="match status" value="1"/>
</dbReference>
<evidence type="ECO:0000256" key="2">
    <source>
        <dbReference type="SAM" id="MobiDB-lite"/>
    </source>
</evidence>
<keyword evidence="1" id="KW-0378">Hydrolase</keyword>
<dbReference type="FunFam" id="3.30.70.360:FF:000001">
    <property type="entry name" value="N-acetyldiaminopimelate deacetylase"/>
    <property type="match status" value="1"/>
</dbReference>
<dbReference type="Gene3D" id="3.30.70.360">
    <property type="match status" value="1"/>
</dbReference>
<keyword evidence="5" id="KW-1185">Reference proteome</keyword>
<dbReference type="NCBIfam" id="TIGR01891">
    <property type="entry name" value="amidohydrolases"/>
    <property type="match status" value="1"/>
</dbReference>
<evidence type="ECO:0000259" key="3">
    <source>
        <dbReference type="Pfam" id="PF07687"/>
    </source>
</evidence>
<evidence type="ECO:0000313" key="4">
    <source>
        <dbReference type="EMBL" id="ASU85371.1"/>
    </source>
</evidence>
<dbReference type="Pfam" id="PF07687">
    <property type="entry name" value="M20_dimer"/>
    <property type="match status" value="1"/>
</dbReference>